<dbReference type="InterPro" id="IPR021104">
    <property type="entry name" value="KfrA_DNA-bd_N"/>
</dbReference>
<feature type="domain" description="KfrA N-terminal DNA-binding" evidence="2">
    <location>
        <begin position="14"/>
        <end position="127"/>
    </location>
</feature>
<dbReference type="KEGG" id="cvi:CV_2404"/>
<accession>Q7NVD9</accession>
<keyword evidence="4" id="KW-1185">Reference proteome</keyword>
<feature type="coiled-coil region" evidence="1">
    <location>
        <begin position="99"/>
        <end position="258"/>
    </location>
</feature>
<evidence type="ECO:0000259" key="2">
    <source>
        <dbReference type="Pfam" id="PF11740"/>
    </source>
</evidence>
<keyword evidence="1" id="KW-0175">Coiled coil</keyword>
<dbReference type="eggNOG" id="COG1196">
    <property type="taxonomic scope" value="Bacteria"/>
</dbReference>
<sequence>MKCSGKRQVTVDIYSRIRQAAFEMVAEGNWPTVADVRARLGSGSNTTINNTLKSWRQEFLGKVAISSRRPDWPPALAEAFDQVWQKACDEADLQLATVREEAEAEAAALGKRLQEAERKNESAEAEIQSLRHELELRAARQVELDSLLQREKLLTQSLEKERAALLEAAAESREELGRERKLAAARLEELESEHQRQLLAAREESERKETLAYERLEGLRVRLYQQVEEERQDMKLQLQKLEDALTQARQDAAKVEALWQERLLERERENGGLQARLDLLAQREDALRREALERQQALDAGNVRLQALAAQCARLEERSEQEWLRRLGRACEDWEAGERPAPEQPLRAWLKERLVD</sequence>
<proteinExistence type="predicted"/>
<reference evidence="3 4" key="1">
    <citation type="journal article" date="2003" name="Proc. Natl. Acad. Sci. U.S.A.">
        <title>The complete genome sequence of Chromobacterium violaceum reveals remarkable and exploitable bacterial adaptability.</title>
        <authorList>
            <person name="Vasconcelos A.T.R."/>
            <person name="de Almeida D.F."/>
            <person name="Almeida F.C."/>
            <person name="de Almeida L.G.P."/>
            <person name="de Almeida R."/>
            <person name="Goncalves J.A.A."/>
            <person name="Andrade E.M."/>
            <person name="Antonio R.V."/>
            <person name="Araripe J."/>
            <person name="de Araujo M.F.F."/>
            <person name="Filho S.A."/>
            <person name="Azevedo V."/>
            <person name="Batista A.J."/>
            <person name="Bataus L.A.M."/>
            <person name="Batista J.S."/>
            <person name="Belo A."/>
            <person name="vander Berg C."/>
            <person name="Blamey J."/>
            <person name="Bogo M."/>
            <person name="Bonato S."/>
            <person name="Bordignon J."/>
            <person name="Brito C.A."/>
            <person name="Brocchi M."/>
            <person name="Burity H.A."/>
            <person name="Camargo A.A."/>
            <person name="Cardoso D.D.P."/>
            <person name="Carneiro N.P."/>
            <person name="Carraro D.M."/>
            <person name="Carvalho C.M.B."/>
            <person name="Cascardo J.C.M."/>
            <person name="Cavada B.S."/>
            <person name="Chueire L.M.O."/>
            <person name="Pasa T.B.C."/>
            <person name="Duran N."/>
            <person name="Fagundes N."/>
            <person name="Falcao C.L."/>
            <person name="Fantinatti F."/>
            <person name="Farias I.P."/>
            <person name="Felipe M.S.S."/>
            <person name="Ferrari L.P."/>
            <person name="Ferro J.A."/>
            <person name="Ferro M.I.T."/>
            <person name="Franco G.R."/>
            <person name="Freitas N.S.A."/>
            <person name="Furlan L.R."/>
            <person name="Gazzinelli R.T."/>
            <person name="Gomes E.A."/>
            <person name="Goncalves P.R."/>
            <person name="Grangeiro T.B."/>
            <person name="Grattapaglia D."/>
            <person name="Grisard E.C."/>
            <person name="Guimaraes C.T."/>
            <person name="Hanna E.S."/>
            <person name="Hungria M."/>
            <person name="Jardim S.N."/>
            <person name="Laurino J."/>
            <person name="Leoi L.C.T."/>
            <person name="Fassarella L."/>
            <person name="Lima A."/>
            <person name="Loureiro M.F."/>
            <person name="Lyra M.C.P."/>
            <person name="Macedo M."/>
            <person name="Madeira H.M.F."/>
            <person name="Manfio G.P."/>
            <person name="Maranhao A.Q."/>
            <person name="Martins W.S."/>
            <person name="di Mauro S.M.Z."/>
            <person name="de Medeiros S.R.B."/>
            <person name="Meissner R.D.V."/>
            <person name="Menck C.F.M."/>
            <person name="Moreira M.A.M."/>
            <person name="Nascimento F.F."/>
            <person name="Nicolas M.F."/>
            <person name="Oliveira J.G."/>
            <person name="Oliveira S.C."/>
            <person name="Paixao R.F.C."/>
            <person name="Parente J.A."/>
            <person name="Pedrosa F.O."/>
            <person name="Pena S.J.D."/>
            <person name="Perreira J.O."/>
            <person name="Perreira M."/>
            <person name="Pinto L.S.R.C."/>
            <person name="Pinto L.S."/>
            <person name="Porto J.I.R."/>
            <person name="Potrich D.P."/>
            <person name="Neto C.E.R."/>
            <person name="Reis A.M.M."/>
            <person name="Rigo L.U."/>
            <person name="Rondinelli E."/>
            <person name="dos Santos E.B.P."/>
            <person name="Santos F.R."/>
            <person name="Schneider M.P.C."/>
            <person name="Seuanez H.N."/>
            <person name="Silva A.M.R."/>
            <person name="da Silva A.L.C."/>
            <person name="Silva D.W."/>
            <person name="Silva R."/>
            <person name="Simoes I.C."/>
            <person name="Simon D."/>
            <person name="Soares C.M.A."/>
            <person name="Soares R.B.A."/>
            <person name="Souza E.M."/>
            <person name="Souza K.R.L."/>
            <person name="Souza R.C."/>
            <person name="Steffens M.B.R."/>
            <person name="Steindel M."/>
            <person name="Teixeira S.R."/>
            <person name="Urmenyi T."/>
            <person name="Vettore A."/>
            <person name="Wassem R."/>
            <person name="Zaha A."/>
            <person name="Simpson A.J.G."/>
        </authorList>
    </citation>
    <scope>NUCLEOTIDE SEQUENCE [LARGE SCALE GENOMIC DNA]</scope>
    <source>
        <strain evidence="4">ATCC 12472 / DSM 30191 / JCM 1249 / NBRC 12614 / NCIMB 9131 / NCTC 9757</strain>
    </source>
</reference>
<dbReference type="Pfam" id="PF11740">
    <property type="entry name" value="KfrA_N"/>
    <property type="match status" value="1"/>
</dbReference>
<organism evidence="3 4">
    <name type="scientific">Chromobacterium violaceum (strain ATCC 12472 / DSM 30191 / JCM 1249 / CCUG 213 / NBRC 12614 / NCIMB 9131 / NCTC 9757 / MK)</name>
    <dbReference type="NCBI Taxonomy" id="243365"/>
    <lineage>
        <taxon>Bacteria</taxon>
        <taxon>Pseudomonadati</taxon>
        <taxon>Pseudomonadota</taxon>
        <taxon>Betaproteobacteria</taxon>
        <taxon>Neisseriales</taxon>
        <taxon>Chromobacteriaceae</taxon>
        <taxon>Chromobacterium</taxon>
    </lineage>
</organism>
<dbReference type="AlphaFoldDB" id="Q7NVD9"/>
<dbReference type="Proteomes" id="UP000001424">
    <property type="component" value="Chromosome"/>
</dbReference>
<evidence type="ECO:0000256" key="1">
    <source>
        <dbReference type="SAM" id="Coils"/>
    </source>
</evidence>
<dbReference type="HOGENOM" id="CLU_789567_0_0_4"/>
<dbReference type="STRING" id="243365.CV_2404"/>
<evidence type="ECO:0000313" key="4">
    <source>
        <dbReference type="Proteomes" id="UP000001424"/>
    </source>
</evidence>
<name>Q7NVD9_CHRVO</name>
<evidence type="ECO:0000313" key="3">
    <source>
        <dbReference type="EMBL" id="AAQ60076.1"/>
    </source>
</evidence>
<protein>
    <submittedName>
        <fullName evidence="3">Probable KrfA protein</fullName>
    </submittedName>
</protein>
<dbReference type="EMBL" id="AE016825">
    <property type="protein sequence ID" value="AAQ60076.1"/>
    <property type="molecule type" value="Genomic_DNA"/>
</dbReference>
<gene>
    <name evidence="3" type="ordered locus">CV_2404</name>
</gene>